<gene>
    <name evidence="1" type="ORF">GCM10009654_06130</name>
</gene>
<accession>A0ABN1UIE8</accession>
<reference evidence="1 2" key="1">
    <citation type="journal article" date="2019" name="Int. J. Syst. Evol. Microbiol.">
        <title>The Global Catalogue of Microorganisms (GCM) 10K type strain sequencing project: providing services to taxonomists for standard genome sequencing and annotation.</title>
        <authorList>
            <consortium name="The Broad Institute Genomics Platform"/>
            <consortium name="The Broad Institute Genome Sequencing Center for Infectious Disease"/>
            <person name="Wu L."/>
            <person name="Ma J."/>
        </authorList>
    </citation>
    <scope>NUCLEOTIDE SEQUENCE [LARGE SCALE GENOMIC DNA]</scope>
    <source>
        <strain evidence="1 2">JCM 12696</strain>
    </source>
</reference>
<evidence type="ECO:0000313" key="2">
    <source>
        <dbReference type="Proteomes" id="UP001501371"/>
    </source>
</evidence>
<organism evidence="1 2">
    <name type="scientific">Streptomyces hebeiensis</name>
    <dbReference type="NCBI Taxonomy" id="229486"/>
    <lineage>
        <taxon>Bacteria</taxon>
        <taxon>Bacillati</taxon>
        <taxon>Actinomycetota</taxon>
        <taxon>Actinomycetes</taxon>
        <taxon>Kitasatosporales</taxon>
        <taxon>Streptomycetaceae</taxon>
        <taxon>Streptomyces</taxon>
    </lineage>
</organism>
<comment type="caution">
    <text evidence="1">The sequence shown here is derived from an EMBL/GenBank/DDBJ whole genome shotgun (WGS) entry which is preliminary data.</text>
</comment>
<sequence length="512" mass="55746">MESRIREWFPAVRLKSVYVDSYVGSHGSGRAAKQLGQSGQRSFQQRGWWIVARERNERLAELLAEAGWSRAQAASAFNRVAVENKLLDFASIGRSHISMWVGGTKPSGAAPLILSQALSRRLKRAVTPDELGFSVAGETAPGALEWRVDPLSALTDLGRTDLDADRRKLVAGAVYSVASLALPGEDWWKAMAEVPSPPASTHRQHVGRGDVTTVQELTVAFSRMDQQRGGGHGRTALAQYLQSDVASFLRGTFPDEQVRRDMFSAAGELAYLSGWMAFDNAEHATAQRYFVLAVKFAARADNPPLTGHILRAMAHQALDLGFNKQALDLSTASMDGQRYTAATPRERALLGVVHARGLAANGRKQAAAKALLKAEDDLASASEDIREPHRTFFFAEASLAHETACTLRDCGDRQGAIRQFRRSVRTRGAAFRRTHAVTLGYLGATQIASGSVEEACATWGSVLDAMEEGIYSGRARQAVVDMRQLVSPYRRRGIPAVAELDARAAAYLARVD</sequence>
<protein>
    <submittedName>
        <fullName evidence="1">Tat pathway signal protein</fullName>
    </submittedName>
</protein>
<evidence type="ECO:0000313" key="1">
    <source>
        <dbReference type="EMBL" id="GAA1153349.1"/>
    </source>
</evidence>
<proteinExistence type="predicted"/>
<name>A0ABN1UIE8_9ACTN</name>
<dbReference type="Proteomes" id="UP001501371">
    <property type="component" value="Unassembled WGS sequence"/>
</dbReference>
<keyword evidence="2" id="KW-1185">Reference proteome</keyword>
<dbReference type="EMBL" id="BAAAKV010000004">
    <property type="protein sequence ID" value="GAA1153349.1"/>
    <property type="molecule type" value="Genomic_DNA"/>
</dbReference>